<keyword evidence="3" id="KW-1185">Reference proteome</keyword>
<dbReference type="RefSeq" id="WP_036937979.1">
    <property type="nucleotide sequence ID" value="NZ_JQKC01000006.1"/>
</dbReference>
<dbReference type="OrthoDB" id="1814359at2"/>
<accession>A0A0L6JLE1</accession>
<dbReference type="Pfam" id="PF04230">
    <property type="entry name" value="PS_pyruv_trans"/>
    <property type="match status" value="1"/>
</dbReference>
<organism evidence="2 3">
    <name type="scientific">Pseudobacteroides cellulosolvens ATCC 35603 = DSM 2933</name>
    <dbReference type="NCBI Taxonomy" id="398512"/>
    <lineage>
        <taxon>Bacteria</taxon>
        <taxon>Bacillati</taxon>
        <taxon>Bacillota</taxon>
        <taxon>Clostridia</taxon>
        <taxon>Eubacteriales</taxon>
        <taxon>Oscillospiraceae</taxon>
        <taxon>Pseudobacteroides</taxon>
    </lineage>
</organism>
<gene>
    <name evidence="2" type="ORF">Bccel_1835</name>
</gene>
<dbReference type="EMBL" id="LGTC01000001">
    <property type="protein sequence ID" value="KNY26570.1"/>
    <property type="molecule type" value="Genomic_DNA"/>
</dbReference>
<protein>
    <submittedName>
        <fullName evidence="2">Polysaccharide pyruvyl transferase</fullName>
    </submittedName>
</protein>
<dbReference type="PANTHER" id="PTHR36836:SF1">
    <property type="entry name" value="COLANIC ACID BIOSYNTHESIS PROTEIN WCAK"/>
    <property type="match status" value="1"/>
</dbReference>
<dbReference type="Proteomes" id="UP000036923">
    <property type="component" value="Unassembled WGS sequence"/>
</dbReference>
<comment type="caution">
    <text evidence="2">The sequence shown here is derived from an EMBL/GenBank/DDBJ whole genome shotgun (WGS) entry which is preliminary data.</text>
</comment>
<dbReference type="eggNOG" id="COG2327">
    <property type="taxonomic scope" value="Bacteria"/>
</dbReference>
<evidence type="ECO:0000313" key="2">
    <source>
        <dbReference type="EMBL" id="KNY26570.1"/>
    </source>
</evidence>
<dbReference type="GO" id="GO:0016740">
    <property type="term" value="F:transferase activity"/>
    <property type="evidence" value="ECO:0007669"/>
    <property type="project" value="UniProtKB-KW"/>
</dbReference>
<name>A0A0L6JLE1_9FIRM</name>
<dbReference type="InterPro" id="IPR007345">
    <property type="entry name" value="Polysacch_pyruvyl_Trfase"/>
</dbReference>
<dbReference type="AlphaFoldDB" id="A0A0L6JLE1"/>
<dbReference type="STRING" id="398512.Bccel_1835"/>
<feature type="domain" description="Polysaccharide pyruvyl transferase" evidence="1">
    <location>
        <begin position="66"/>
        <end position="329"/>
    </location>
</feature>
<evidence type="ECO:0000313" key="3">
    <source>
        <dbReference type="Proteomes" id="UP000036923"/>
    </source>
</evidence>
<evidence type="ECO:0000259" key="1">
    <source>
        <dbReference type="Pfam" id="PF04230"/>
    </source>
</evidence>
<reference evidence="3" key="1">
    <citation type="submission" date="2015-07" db="EMBL/GenBank/DDBJ databases">
        <title>Near-Complete Genome Sequence of the Cellulolytic Bacterium Bacteroides (Pseudobacteroides) cellulosolvens ATCC 35603.</title>
        <authorList>
            <person name="Dassa B."/>
            <person name="Utturkar S.M."/>
            <person name="Klingeman D.M."/>
            <person name="Hurt R.A."/>
            <person name="Keller M."/>
            <person name="Xu J."/>
            <person name="Reddy Y.H.K."/>
            <person name="Borovok I."/>
            <person name="Grinberg I.R."/>
            <person name="Lamed R."/>
            <person name="Zhivin O."/>
            <person name="Bayer E.A."/>
            <person name="Brown S.D."/>
        </authorList>
    </citation>
    <scope>NUCLEOTIDE SEQUENCE [LARGE SCALE GENOMIC DNA]</scope>
    <source>
        <strain evidence="3">DSM 2933</strain>
    </source>
</reference>
<dbReference type="PATRIC" id="fig|398512.5.peg.1911"/>
<sequence>MNKEHKKVRIGIMGGLICNENMGCVALTYSLMKMLEMIAHENNYEFSYTIFEYEYQKEKYIQLAKFLSIDVSRIDFAPIGFCYTECWKLIVKKAPMNIRMLRRIHSCDLVIDITQGDSFTDIYGRDRFLRLTVIKEIVVKMGIPLILGPQTYGPFLDEIVKMRAKGIIEKASNVISRDYESKEYIASFCNKTVKVTTDLAFGLPFDKVNRKNNKSILVGINPSGLLVSQKTEGTNLQTSLKVNYDEYIQRLIQILSQNSQYEIHLIPHVGDDAVKLFKDYPNVVCHEAFSTPVDAKNCIATMDVFIGSRMHATIGAFSAGVATIPVAYSRKFSGLYNNIGYPYVVDLTELTTQDALDKTLKLVEQYDCLQNKVSTCLKEVMEKHDTLKEILRDTLSEVVR</sequence>
<proteinExistence type="predicted"/>
<keyword evidence="2" id="KW-0808">Transferase</keyword>
<dbReference type="PANTHER" id="PTHR36836">
    <property type="entry name" value="COLANIC ACID BIOSYNTHESIS PROTEIN WCAK"/>
    <property type="match status" value="1"/>
</dbReference>